<dbReference type="SMART" id="SM00934">
    <property type="entry name" value="OMPdecase"/>
    <property type="match status" value="1"/>
</dbReference>
<feature type="binding site" evidence="9 11">
    <location>
        <position position="221"/>
    </location>
    <ligand>
        <name>substrate</name>
    </ligand>
</feature>
<dbReference type="UniPathway" id="UPA00070">
    <property type="reaction ID" value="UER00120"/>
</dbReference>
<dbReference type="EC" id="4.1.1.23" evidence="9"/>
<evidence type="ECO:0000259" key="13">
    <source>
        <dbReference type="SMART" id="SM00934"/>
    </source>
</evidence>
<dbReference type="GO" id="GO:0004590">
    <property type="term" value="F:orotidine-5'-phosphate decarboxylase activity"/>
    <property type="evidence" value="ECO:0007669"/>
    <property type="project" value="UniProtKB-UniRule"/>
</dbReference>
<evidence type="ECO:0000256" key="7">
    <source>
        <dbReference type="ARBA" id="ARBA00049157"/>
    </source>
</evidence>
<dbReference type="NCBIfam" id="TIGR01740">
    <property type="entry name" value="pyrF"/>
    <property type="match status" value="1"/>
</dbReference>
<dbReference type="InterPro" id="IPR011060">
    <property type="entry name" value="RibuloseP-bd_barrel"/>
</dbReference>
<keyword evidence="15" id="KW-1185">Reference proteome</keyword>
<keyword evidence="4 9" id="KW-0210">Decarboxylase</keyword>
<keyword evidence="6 9" id="KW-0456">Lyase</keyword>
<feature type="binding site" evidence="9 11">
    <location>
        <position position="222"/>
    </location>
    <ligand>
        <name>substrate</name>
    </ligand>
</feature>
<feature type="binding site" evidence="9 11">
    <location>
        <position position="22"/>
    </location>
    <ligand>
        <name>substrate</name>
    </ligand>
</feature>
<dbReference type="Proteomes" id="UP000017813">
    <property type="component" value="Unassembled WGS sequence"/>
</dbReference>
<evidence type="ECO:0000256" key="2">
    <source>
        <dbReference type="ARBA" id="ARBA00004861"/>
    </source>
</evidence>
<comment type="catalytic activity">
    <reaction evidence="7 9 12">
        <text>orotidine 5'-phosphate + H(+) = UMP + CO2</text>
        <dbReference type="Rhea" id="RHEA:11596"/>
        <dbReference type="ChEBI" id="CHEBI:15378"/>
        <dbReference type="ChEBI" id="CHEBI:16526"/>
        <dbReference type="ChEBI" id="CHEBI:57538"/>
        <dbReference type="ChEBI" id="CHEBI:57865"/>
        <dbReference type="EC" id="4.1.1.23"/>
    </reaction>
</comment>
<dbReference type="InterPro" id="IPR018089">
    <property type="entry name" value="OMPdecase_AS"/>
</dbReference>
<dbReference type="GO" id="GO:0005829">
    <property type="term" value="C:cytosol"/>
    <property type="evidence" value="ECO:0007669"/>
    <property type="project" value="TreeGrafter"/>
</dbReference>
<comment type="function">
    <text evidence="1 9">Catalyzes the decarboxylation of orotidine 5'-monophosphate (OMP) to uridine 5'-monophosphate (UMP).</text>
</comment>
<name>V9H6C0_9NEIS</name>
<dbReference type="KEGG" id="smur:BWP33_09150"/>
<dbReference type="InterPro" id="IPR001754">
    <property type="entry name" value="OMPdeCOase_dom"/>
</dbReference>
<comment type="caution">
    <text evidence="14">The sequence shown here is derived from an EMBL/GenBank/DDBJ whole genome shotgun (WGS) entry which is preliminary data.</text>
</comment>
<proteinExistence type="inferred from homology"/>
<reference evidence="14 15" key="2">
    <citation type="submission" date="2011-10" db="EMBL/GenBank/DDBJ databases">
        <title>The Genome Sequence of Simonsiella muelleri ATCC 29453.</title>
        <authorList>
            <consortium name="The Broad Institute Genome Sequencing Platform"/>
            <consortium name="The Broad Institute Genome Sequencing Center for Infectious Disease"/>
            <person name="Earl A."/>
            <person name="Ward D."/>
            <person name="Feldgarden M."/>
            <person name="Gevers D."/>
            <person name="Izard J."/>
            <person name="Baranova O.V."/>
            <person name="Blanton J.M."/>
            <person name="Tanner A.C."/>
            <person name="Dewhirst F."/>
            <person name="Young S.K."/>
            <person name="Zeng Q."/>
            <person name="Gargeya S."/>
            <person name="Fitzgerald M."/>
            <person name="Haas B."/>
            <person name="Abouelleil A."/>
            <person name="Alvarado L."/>
            <person name="Arachchi H.M."/>
            <person name="Berlin A."/>
            <person name="Brown A."/>
            <person name="Chapman S.B."/>
            <person name="Chen Z."/>
            <person name="Dunbar C."/>
            <person name="Freedman E."/>
            <person name="Gearin G."/>
            <person name="Goldberg J."/>
            <person name="Griggs A."/>
            <person name="Gujja S."/>
            <person name="Heiman D."/>
            <person name="Howarth C."/>
            <person name="Larson L."/>
            <person name="Lui A."/>
            <person name="MacDonald P.J.P."/>
            <person name="Montmayeur A."/>
            <person name="Murphy C."/>
            <person name="Neiman D."/>
            <person name="Pearson M."/>
            <person name="Priest M."/>
            <person name="Roberts A."/>
            <person name="Saif S."/>
            <person name="Shea T."/>
            <person name="Shenoy N."/>
            <person name="Sisk P."/>
            <person name="Stolte C."/>
            <person name="Sykes S."/>
            <person name="Wortman J."/>
            <person name="Nusbaum C."/>
            <person name="Birren B."/>
        </authorList>
    </citation>
    <scope>NUCLEOTIDE SEQUENCE [LARGE SCALE GENOMIC DNA]</scope>
    <source>
        <strain evidence="14 15">ATCC 29453</strain>
    </source>
</reference>
<gene>
    <name evidence="9" type="primary">pyrF</name>
    <name evidence="14" type="ORF">HMPREF9021_00830</name>
</gene>
<feature type="binding site" evidence="9 11">
    <location>
        <position position="44"/>
    </location>
    <ligand>
        <name>substrate</name>
    </ligand>
</feature>
<dbReference type="Gene3D" id="3.20.20.70">
    <property type="entry name" value="Aldolase class I"/>
    <property type="match status" value="1"/>
</dbReference>
<accession>V9H6C0</accession>
<dbReference type="GO" id="GO:0006207">
    <property type="term" value="P:'de novo' pyrimidine nucleobase biosynthetic process"/>
    <property type="evidence" value="ECO:0007669"/>
    <property type="project" value="InterPro"/>
</dbReference>
<dbReference type="GO" id="GO:0044205">
    <property type="term" value="P:'de novo' UMP biosynthetic process"/>
    <property type="evidence" value="ECO:0007669"/>
    <property type="project" value="UniProtKB-UniRule"/>
</dbReference>
<dbReference type="STRING" id="641147.HMPREF9021_00830"/>
<reference evidence="14 15" key="1">
    <citation type="submission" date="2010-03" db="EMBL/GenBank/DDBJ databases">
        <authorList>
            <consortium name="The Broad Institute Genome Sequencing Platform"/>
            <person name="Ward D."/>
            <person name="Earl A."/>
            <person name="Feldgarden M."/>
            <person name="Gevers D."/>
            <person name="Young S."/>
            <person name="Zeng Q."/>
            <person name="Koehrsen M."/>
            <person name="Alvarado L."/>
            <person name="Berlin A.M."/>
            <person name="Borenstein D."/>
            <person name="Chapman S.B."/>
            <person name="Chen Z."/>
            <person name="Engels R."/>
            <person name="Freedman E."/>
            <person name="Gellesch M."/>
            <person name="Goldberg J."/>
            <person name="Griggs A."/>
            <person name="Gujja S."/>
            <person name="Heilman E.R."/>
            <person name="Heiman D.I."/>
            <person name="Hepburn T.A."/>
            <person name="Howarth C."/>
            <person name="Jen D."/>
            <person name="Larson L."/>
            <person name="Mehta T."/>
            <person name="Park D."/>
            <person name="Pearson M."/>
            <person name="Richards J."/>
            <person name="Roberts A."/>
            <person name="Saif S."/>
            <person name="Shea T.D."/>
            <person name="Shenoy N."/>
            <person name="Sisk P."/>
            <person name="Stolte C."/>
            <person name="Sykes S.N."/>
            <person name="Walk T."/>
            <person name="White J."/>
            <person name="Yandava C."/>
            <person name="Izard J."/>
            <person name="Baranova O.V."/>
            <person name="Blanton J.M."/>
            <person name="Tanner A.C."/>
            <person name="Dewhirst F."/>
            <person name="Haas B."/>
            <person name="Nusbaum C."/>
            <person name="Birren B."/>
        </authorList>
    </citation>
    <scope>NUCLEOTIDE SEQUENCE [LARGE SCALE GENOMIC DNA]</scope>
    <source>
        <strain evidence="14 15">ATCC 29453</strain>
    </source>
</reference>
<dbReference type="CDD" id="cd04725">
    <property type="entry name" value="OMP_decarboxylase_like"/>
    <property type="match status" value="1"/>
</dbReference>
<dbReference type="HAMAP" id="MF_01200_B">
    <property type="entry name" value="OMPdecase_type1_B"/>
    <property type="match status" value="1"/>
</dbReference>
<sequence>MNPLMIDSSIHPIFKPVIVALDFADESETLHFVRQLSPDLCQLKIGKELFTATGRNLVEKLINQGFKLFLDLKYHDIPNTVAQACKVAAEMGVWLVDMHVSGGRRMMEAAANAVANYSQRPNLIGVTVLTSMEQADLIELGFSQTPEELVICWAKLAQDSGLDGVVCSAQEAASLRAKMGQEFLLVTPGIRLNVAENADDQRRIMTPQQALKAGSSYLVMGRPITQAKDPAAVLRQINHTAYDLF</sequence>
<dbReference type="SUPFAM" id="SSF51366">
    <property type="entry name" value="Ribulose-phoshate binding barrel"/>
    <property type="match status" value="1"/>
</dbReference>
<feature type="active site" description="For OMPdecase activity" evidence="10">
    <location>
        <position position="76"/>
    </location>
</feature>
<dbReference type="AlphaFoldDB" id="V9H6C0"/>
<comment type="similarity">
    <text evidence="8 9">Belongs to the OMP decarboxylase family. Type 1 subfamily.</text>
</comment>
<dbReference type="eggNOG" id="COG0284">
    <property type="taxonomic scope" value="Bacteria"/>
</dbReference>
<feature type="binding site" evidence="9 11">
    <location>
        <position position="130"/>
    </location>
    <ligand>
        <name>substrate</name>
    </ligand>
</feature>
<evidence type="ECO:0000256" key="1">
    <source>
        <dbReference type="ARBA" id="ARBA00002356"/>
    </source>
</evidence>
<evidence type="ECO:0000256" key="6">
    <source>
        <dbReference type="ARBA" id="ARBA00023239"/>
    </source>
</evidence>
<evidence type="ECO:0000256" key="11">
    <source>
        <dbReference type="PIRSR" id="PIRSR614732-2"/>
    </source>
</evidence>
<feature type="binding site" evidence="9 11">
    <location>
        <position position="191"/>
    </location>
    <ligand>
        <name>substrate</name>
    </ligand>
</feature>
<comment type="pathway">
    <text evidence="2 9 12">Pyrimidine metabolism; UMP biosynthesis via de novo pathway; UMP from orotate: step 2/2.</text>
</comment>
<dbReference type="RefSeq" id="WP_002641609.1">
    <property type="nucleotide sequence ID" value="NZ_CP019448.1"/>
</dbReference>
<feature type="active site" description="For OMPdecase activity" evidence="10">
    <location>
        <position position="71"/>
    </location>
</feature>
<dbReference type="Pfam" id="PF00215">
    <property type="entry name" value="OMPdecase"/>
    <property type="match status" value="1"/>
</dbReference>
<evidence type="ECO:0000313" key="15">
    <source>
        <dbReference type="Proteomes" id="UP000017813"/>
    </source>
</evidence>
<dbReference type="OrthoDB" id="9806203at2"/>
<evidence type="ECO:0000313" key="14">
    <source>
        <dbReference type="EMBL" id="EFG31559.1"/>
    </source>
</evidence>
<dbReference type="InterPro" id="IPR014732">
    <property type="entry name" value="OMPdecase"/>
</dbReference>
<dbReference type="FunFam" id="3.20.20.70:FF:000015">
    <property type="entry name" value="Orotidine 5'-phosphate decarboxylase"/>
    <property type="match status" value="1"/>
</dbReference>
<feature type="binding site" evidence="9 11">
    <location>
        <position position="201"/>
    </location>
    <ligand>
        <name>substrate</name>
    </ligand>
</feature>
<dbReference type="PANTHER" id="PTHR32119:SF2">
    <property type="entry name" value="OROTIDINE 5'-PHOSPHATE DECARBOXYLASE"/>
    <property type="match status" value="1"/>
</dbReference>
<feature type="domain" description="Orotidine 5'-phosphate decarboxylase" evidence="13">
    <location>
        <begin position="16"/>
        <end position="237"/>
    </location>
</feature>
<feature type="active site" description="Proton donor" evidence="9">
    <location>
        <position position="73"/>
    </location>
</feature>
<dbReference type="PANTHER" id="PTHR32119">
    <property type="entry name" value="OROTIDINE 5'-PHOSPHATE DECARBOXYLASE"/>
    <property type="match status" value="1"/>
</dbReference>
<dbReference type="NCBIfam" id="NF001273">
    <property type="entry name" value="PRK00230.1"/>
    <property type="match status" value="1"/>
</dbReference>
<evidence type="ECO:0000256" key="9">
    <source>
        <dbReference type="HAMAP-Rule" id="MF_01200"/>
    </source>
</evidence>
<feature type="binding site" evidence="9">
    <location>
        <begin position="71"/>
        <end position="80"/>
    </location>
    <ligand>
        <name>substrate</name>
    </ligand>
</feature>
<keyword evidence="5 9" id="KW-0665">Pyrimidine biosynthesis</keyword>
<evidence type="ECO:0000256" key="12">
    <source>
        <dbReference type="RuleBase" id="RU000512"/>
    </source>
</evidence>
<evidence type="ECO:0000256" key="8">
    <source>
        <dbReference type="ARBA" id="ARBA00061012"/>
    </source>
</evidence>
<evidence type="ECO:0000256" key="3">
    <source>
        <dbReference type="ARBA" id="ARBA00011738"/>
    </source>
</evidence>
<organism evidence="14 15">
    <name type="scientific">Simonsiella muelleri ATCC 29453</name>
    <dbReference type="NCBI Taxonomy" id="641147"/>
    <lineage>
        <taxon>Bacteria</taxon>
        <taxon>Pseudomonadati</taxon>
        <taxon>Pseudomonadota</taxon>
        <taxon>Betaproteobacteria</taxon>
        <taxon>Neisseriales</taxon>
        <taxon>Neisseriaceae</taxon>
        <taxon>Simonsiella</taxon>
    </lineage>
</organism>
<dbReference type="HOGENOM" id="CLU_067069_0_0_4"/>
<comment type="subunit">
    <text evidence="3 9">Homodimer.</text>
</comment>
<dbReference type="EMBL" id="ADCY02000016">
    <property type="protein sequence ID" value="EFG31559.1"/>
    <property type="molecule type" value="Genomic_DNA"/>
</dbReference>
<evidence type="ECO:0000256" key="4">
    <source>
        <dbReference type="ARBA" id="ARBA00022793"/>
    </source>
</evidence>
<dbReference type="PROSITE" id="PS00156">
    <property type="entry name" value="OMPDECASE"/>
    <property type="match status" value="1"/>
</dbReference>
<dbReference type="InterPro" id="IPR013785">
    <property type="entry name" value="Aldolase_TIM"/>
</dbReference>
<evidence type="ECO:0000256" key="5">
    <source>
        <dbReference type="ARBA" id="ARBA00022975"/>
    </source>
</evidence>
<protein>
    <recommendedName>
        <fullName evidence="9">Orotidine 5'-phosphate decarboxylase</fullName>
        <ecNumber evidence="9">4.1.1.23</ecNumber>
    </recommendedName>
    <alternativeName>
        <fullName evidence="9">OMP decarboxylase</fullName>
        <shortName evidence="9">OMPDCase</shortName>
        <shortName evidence="9">OMPdecase</shortName>
    </alternativeName>
</protein>
<feature type="active site" description="For OMPdecase activity" evidence="10">
    <location>
        <position position="73"/>
    </location>
</feature>
<dbReference type="InterPro" id="IPR047596">
    <property type="entry name" value="OMPdecase_bac"/>
</dbReference>
<evidence type="ECO:0000256" key="10">
    <source>
        <dbReference type="PIRSR" id="PIRSR614732-1"/>
    </source>
</evidence>